<dbReference type="PROSITE" id="PS50082">
    <property type="entry name" value="WD_REPEATS_2"/>
    <property type="match status" value="1"/>
</dbReference>
<dbReference type="STRING" id="51511.ENSCSAVP00000006809"/>
<keyword evidence="8" id="KW-1185">Reference proteome</keyword>
<evidence type="ECO:0000256" key="1">
    <source>
        <dbReference type="ARBA" id="ARBA00004138"/>
    </source>
</evidence>
<dbReference type="InterPro" id="IPR015943">
    <property type="entry name" value="WD40/YVTN_repeat-like_dom_sf"/>
</dbReference>
<keyword evidence="4" id="KW-0966">Cell projection</keyword>
<evidence type="ECO:0000313" key="8">
    <source>
        <dbReference type="Proteomes" id="UP000007875"/>
    </source>
</evidence>
<keyword evidence="2 6" id="KW-0853">WD repeat</keyword>
<dbReference type="GeneTree" id="ENSGT00390000013370"/>
<dbReference type="SUPFAM" id="SSF50998">
    <property type="entry name" value="Quinoprotein alcohol dehydrogenase-like"/>
    <property type="match status" value="1"/>
</dbReference>
<evidence type="ECO:0000256" key="6">
    <source>
        <dbReference type="PROSITE-ProRule" id="PRU00221"/>
    </source>
</evidence>
<dbReference type="InterPro" id="IPR011992">
    <property type="entry name" value="EF-hand-dom_pair"/>
</dbReference>
<dbReference type="InterPro" id="IPR011047">
    <property type="entry name" value="Quinoprotein_ADH-like_sf"/>
</dbReference>
<organism evidence="7 8">
    <name type="scientific">Ciona savignyi</name>
    <name type="common">Pacific transparent sea squirt</name>
    <dbReference type="NCBI Taxonomy" id="51511"/>
    <lineage>
        <taxon>Eukaryota</taxon>
        <taxon>Metazoa</taxon>
        <taxon>Chordata</taxon>
        <taxon>Tunicata</taxon>
        <taxon>Ascidiacea</taxon>
        <taxon>Phlebobranchia</taxon>
        <taxon>Cionidae</taxon>
        <taxon>Ciona</taxon>
    </lineage>
</organism>
<dbReference type="InterPro" id="IPR001680">
    <property type="entry name" value="WD40_rpt"/>
</dbReference>
<dbReference type="PANTHER" id="PTHR13720">
    <property type="entry name" value="WD-40 REPEAT PROTEIN"/>
    <property type="match status" value="1"/>
</dbReference>
<dbReference type="SMART" id="SM00320">
    <property type="entry name" value="WD40"/>
    <property type="match status" value="8"/>
</dbReference>
<reference evidence="7" key="3">
    <citation type="submission" date="2025-09" db="UniProtKB">
        <authorList>
            <consortium name="Ensembl"/>
        </authorList>
    </citation>
    <scope>IDENTIFICATION</scope>
</reference>
<dbReference type="Gene3D" id="1.10.238.10">
    <property type="entry name" value="EF-hand"/>
    <property type="match status" value="1"/>
</dbReference>
<sequence>PLNLEWTFGLNRKVPCIDLSDGNRTVILYAAANVALLYDFKHNVQKILQGHGNSISCMDCSEDKRWVATGDKGHGSCVIIWDTYTGIPVQTIFSIHDDAGVVALSMSPDAKYIVTLSATTPQTVCLWDWTESSDEPLHSIDIHPTHNLQTYVTFHPTNNHHFVTNSESQVLFHSWVSRESGTLKQSAPFLSDTNFNRAVGLFSQTIFIDEPSRRAFTATSLGNIVVWDPERPNGKNGGTVGSEQKRALKLVRVKDRSLTCLTRTQDLVVTGDTAGHVRFYDNQLNLINWYQDLKVGMVTGVSFRFNPAFRADRIPESNKYPDDATIAAKTFAVNDFVVSTKSAEVIRVETDGSKVTLIFNEHDSAVNAIAASPIKPWLCVGSHSGVLKVWDYIEKKVVVTRVFENRSKVQSVAYNHNGLQLAVGMTSGLVVILDAISLVEEASFHYASDVITHCSFSHNSRYLATADGSFTTSVFIYDDEKQWKYLGRYKAHYDVIQDLSFGIDLDSNQPRLLTLGKDRVLVEYNLSGSHKDDLKLLSVERIEQSALPLSIEWYPPVTKESFLVIGNDHFKMKLFNSTTKMCRKTLLGPTYGSPVRLMSVVPPAPNTDPSTNRLLAYATDNKVGLQLLPLDGNPHRSVSTIAHPSGVSRLTCSNNGKFIFTTGGKDASVHMWSINQTSLRSVAALGGEDLIPFYGLLEGGRDGEMFGELENYFYFAQLRSQGLNATEERAASTVVQLDQVPYLMRALGFYPSEQEIEDMLNEVKFSRYVDSGEYVDTINLGSFIKLYINHRPAFGLSPDEICNAFDILGRQSGGDSAVDRSELLAILQRKGEHMTEHELAECLTSLLGFHPEGGLDGGTMDYEAASKDLEEALPEFVTANLFASEVLGLNL</sequence>
<feature type="repeat" description="WD" evidence="6">
    <location>
        <begin position="359"/>
        <end position="400"/>
    </location>
</feature>
<evidence type="ECO:0000256" key="2">
    <source>
        <dbReference type="ARBA" id="ARBA00022574"/>
    </source>
</evidence>
<dbReference type="Pfam" id="PF00400">
    <property type="entry name" value="WD40"/>
    <property type="match status" value="4"/>
</dbReference>
<dbReference type="SUPFAM" id="SSF47473">
    <property type="entry name" value="EF-hand"/>
    <property type="match status" value="1"/>
</dbReference>
<protein>
    <recommendedName>
        <fullName evidence="5">Cilia- and flagella-associated protein 251</fullName>
    </recommendedName>
</protein>
<dbReference type="GO" id="GO:0031514">
    <property type="term" value="C:motile cilium"/>
    <property type="evidence" value="ECO:0007669"/>
    <property type="project" value="TreeGrafter"/>
</dbReference>
<dbReference type="Gene3D" id="2.130.10.10">
    <property type="entry name" value="YVTN repeat-like/Quinoprotein amine dehydrogenase"/>
    <property type="match status" value="2"/>
</dbReference>
<dbReference type="eggNOG" id="ENOG502QQ05">
    <property type="taxonomic scope" value="Eukaryota"/>
</dbReference>
<keyword evidence="3" id="KW-0677">Repeat</keyword>
<evidence type="ECO:0000256" key="5">
    <source>
        <dbReference type="ARBA" id="ARBA00040994"/>
    </source>
</evidence>
<evidence type="ECO:0000256" key="4">
    <source>
        <dbReference type="ARBA" id="ARBA00023273"/>
    </source>
</evidence>
<dbReference type="OMA" id="YYAQIRA"/>
<proteinExistence type="predicted"/>
<dbReference type="InParanoid" id="H2YNA2"/>
<reference evidence="7" key="2">
    <citation type="submission" date="2025-08" db="UniProtKB">
        <authorList>
            <consortium name="Ensembl"/>
        </authorList>
    </citation>
    <scope>IDENTIFICATION</scope>
</reference>
<dbReference type="Ensembl" id="ENSCSAVT00000006896.1">
    <property type="protein sequence ID" value="ENSCSAVP00000006809.1"/>
    <property type="gene ID" value="ENSCSAVG00000004065.1"/>
</dbReference>
<comment type="subcellular location">
    <subcellularLocation>
        <location evidence="1">Cell projection</location>
        <location evidence="1">Cilium</location>
    </subcellularLocation>
</comment>
<accession>H2YNA2</accession>
<evidence type="ECO:0000256" key="3">
    <source>
        <dbReference type="ARBA" id="ARBA00022737"/>
    </source>
</evidence>
<evidence type="ECO:0000313" key="7">
    <source>
        <dbReference type="Ensembl" id="ENSCSAVP00000006809.1"/>
    </source>
</evidence>
<dbReference type="PROSITE" id="PS50294">
    <property type="entry name" value="WD_REPEATS_REGION"/>
    <property type="match status" value="1"/>
</dbReference>
<dbReference type="SUPFAM" id="SSF69322">
    <property type="entry name" value="Tricorn protease domain 2"/>
    <property type="match status" value="1"/>
</dbReference>
<dbReference type="Proteomes" id="UP000007875">
    <property type="component" value="Unassembled WGS sequence"/>
</dbReference>
<reference evidence="8" key="1">
    <citation type="submission" date="2003-08" db="EMBL/GenBank/DDBJ databases">
        <authorList>
            <person name="Birren B."/>
            <person name="Nusbaum C."/>
            <person name="Abebe A."/>
            <person name="Abouelleil A."/>
            <person name="Adekoya E."/>
            <person name="Ait-zahra M."/>
            <person name="Allen N."/>
            <person name="Allen T."/>
            <person name="An P."/>
            <person name="Anderson M."/>
            <person name="Anderson S."/>
            <person name="Arachchi H."/>
            <person name="Armbruster J."/>
            <person name="Bachantsang P."/>
            <person name="Baldwin J."/>
            <person name="Barry A."/>
            <person name="Bayul T."/>
            <person name="Blitshsteyn B."/>
            <person name="Bloom T."/>
            <person name="Blye J."/>
            <person name="Boguslavskiy L."/>
            <person name="Borowsky M."/>
            <person name="Boukhgalter B."/>
            <person name="Brunache A."/>
            <person name="Butler J."/>
            <person name="Calixte N."/>
            <person name="Calvo S."/>
            <person name="Camarata J."/>
            <person name="Campo K."/>
            <person name="Chang J."/>
            <person name="Cheshatsang Y."/>
            <person name="Citroen M."/>
            <person name="Collymore A."/>
            <person name="Considine T."/>
            <person name="Cook A."/>
            <person name="Cooke P."/>
            <person name="Corum B."/>
            <person name="Cuomo C."/>
            <person name="David R."/>
            <person name="Dawoe T."/>
            <person name="Degray S."/>
            <person name="Dodge S."/>
            <person name="Dooley K."/>
            <person name="Dorje P."/>
            <person name="Dorjee K."/>
            <person name="Dorris L."/>
            <person name="Duffey N."/>
            <person name="Dupes A."/>
            <person name="Elkins T."/>
            <person name="Engels R."/>
            <person name="Erickson J."/>
            <person name="Farina A."/>
            <person name="Faro S."/>
            <person name="Ferreira P."/>
            <person name="Fischer H."/>
            <person name="Fitzgerald M."/>
            <person name="Foley K."/>
            <person name="Gage D."/>
            <person name="Galagan J."/>
            <person name="Gearin G."/>
            <person name="Gnerre S."/>
            <person name="Gnirke A."/>
            <person name="Goyette A."/>
            <person name="Graham J."/>
            <person name="Grandbois E."/>
            <person name="Gyaltsen K."/>
            <person name="Hafez N."/>
            <person name="Hagopian D."/>
            <person name="Hagos B."/>
            <person name="Hall J."/>
            <person name="Hatcher B."/>
            <person name="Heller A."/>
            <person name="Higgins H."/>
            <person name="Honan T."/>
            <person name="Horn A."/>
            <person name="Houde N."/>
            <person name="Hughes L."/>
            <person name="Hulme W."/>
            <person name="Husby E."/>
            <person name="Iliev I."/>
            <person name="Jaffe D."/>
            <person name="Jones C."/>
            <person name="Kamal M."/>
            <person name="Kamat A."/>
            <person name="Kamvysselis M."/>
            <person name="Karlsson E."/>
            <person name="Kells C."/>
            <person name="Kieu A."/>
            <person name="Kisner P."/>
            <person name="Kodira C."/>
            <person name="Kulbokas E."/>
            <person name="Labutti K."/>
            <person name="Lama D."/>
            <person name="Landers T."/>
            <person name="Leger J."/>
            <person name="Levine S."/>
            <person name="Lewis D."/>
            <person name="Lewis T."/>
            <person name="Lindblad-toh K."/>
            <person name="Liu X."/>
            <person name="Lokyitsang T."/>
            <person name="Lokyitsang Y."/>
            <person name="Lucien O."/>
            <person name="Lui A."/>
            <person name="Ma L.J."/>
            <person name="Mabbitt R."/>
            <person name="Macdonald J."/>
            <person name="Maclean C."/>
            <person name="Major J."/>
            <person name="Manning J."/>
            <person name="Marabella R."/>
            <person name="Maru K."/>
            <person name="Matthews C."/>
            <person name="Mauceli E."/>
            <person name="Mccarthy M."/>
            <person name="Mcdonough S."/>
            <person name="Mcghee T."/>
            <person name="Meldrim J."/>
            <person name="Meneus L."/>
            <person name="Mesirov J."/>
            <person name="Mihalev A."/>
            <person name="Mihova T."/>
            <person name="Mikkelsen T."/>
            <person name="Mlenga V."/>
            <person name="Moru K."/>
            <person name="Mozes J."/>
            <person name="Mulrain L."/>
            <person name="Munson G."/>
            <person name="Naylor J."/>
            <person name="Newes C."/>
            <person name="Nguyen C."/>
            <person name="Nguyen N."/>
            <person name="Nguyen T."/>
            <person name="Nicol R."/>
            <person name="Nielsen C."/>
            <person name="Nizzari M."/>
            <person name="Norbu C."/>
            <person name="Norbu N."/>
            <person name="O'donnell P."/>
            <person name="Okoawo O."/>
            <person name="O'leary S."/>
            <person name="Omotosho B."/>
            <person name="O'neill K."/>
            <person name="Osman S."/>
            <person name="Parker S."/>
            <person name="Perrin D."/>
            <person name="Phunkhang P."/>
            <person name="Piqani B."/>
            <person name="Purcell S."/>
            <person name="Rachupka T."/>
            <person name="Ramasamy U."/>
            <person name="Rameau R."/>
            <person name="Ray V."/>
            <person name="Raymond C."/>
            <person name="Retta R."/>
            <person name="Richardson S."/>
            <person name="Rise C."/>
            <person name="Rodriguez J."/>
            <person name="Rogers J."/>
            <person name="Rogov P."/>
            <person name="Rutman M."/>
            <person name="Schupbach R."/>
            <person name="Seaman C."/>
            <person name="Settipalli S."/>
            <person name="Sharpe T."/>
            <person name="Sheridan J."/>
            <person name="Sherpa N."/>
            <person name="Shi J."/>
            <person name="Smirnov S."/>
            <person name="Smith C."/>
            <person name="Sougnez C."/>
            <person name="Spencer B."/>
            <person name="Stalker J."/>
            <person name="Stange-thomann N."/>
            <person name="Stavropoulos S."/>
            <person name="Stetson K."/>
            <person name="Stone C."/>
            <person name="Stone S."/>
            <person name="Stubbs M."/>
            <person name="Talamas J."/>
            <person name="Tchuinga P."/>
            <person name="Tenzing P."/>
            <person name="Tesfaye S."/>
            <person name="Theodore J."/>
            <person name="Thoulutsang Y."/>
            <person name="Topham K."/>
            <person name="Towey S."/>
            <person name="Tsamla T."/>
            <person name="Tsomo N."/>
            <person name="Vallee D."/>
            <person name="Vassiliev H."/>
            <person name="Venkataraman V."/>
            <person name="Vinson J."/>
            <person name="Vo A."/>
            <person name="Wade C."/>
            <person name="Wang S."/>
            <person name="Wangchuk T."/>
            <person name="Wangdi T."/>
            <person name="Whittaker C."/>
            <person name="Wilkinson J."/>
            <person name="Wu Y."/>
            <person name="Wyman D."/>
            <person name="Yadav S."/>
            <person name="Yang S."/>
            <person name="Yang X."/>
            <person name="Yeager S."/>
            <person name="Yee E."/>
            <person name="Young G."/>
            <person name="Zainoun J."/>
            <person name="Zembeck L."/>
            <person name="Zimmer A."/>
            <person name="Zody M."/>
            <person name="Lander E."/>
        </authorList>
    </citation>
    <scope>NUCLEOTIDE SEQUENCE [LARGE SCALE GENOMIC DNA]</scope>
</reference>
<dbReference type="InterPro" id="IPR050630">
    <property type="entry name" value="WD_repeat_EMAP"/>
</dbReference>
<dbReference type="PANTHER" id="PTHR13720:SF13">
    <property type="entry name" value="CILIA- AND FLAGELLA-ASSOCIATED PROTEIN 251"/>
    <property type="match status" value="1"/>
</dbReference>
<name>H2YNA2_CIOSA</name>
<dbReference type="AlphaFoldDB" id="H2YNA2"/>